<accession>A0A7C9GX80</accession>
<keyword evidence="2" id="KW-1185">Reference proteome</keyword>
<name>A0A7C9GX80_9SPHN</name>
<reference evidence="1 2" key="1">
    <citation type="submission" date="2019-09" db="EMBL/GenBank/DDBJ databases">
        <title>Polymorphobacter sp. isolated from a lake in China.</title>
        <authorList>
            <person name="Liu Z."/>
        </authorList>
    </citation>
    <scope>NUCLEOTIDE SEQUENCE [LARGE SCALE GENOMIC DNA]</scope>
    <source>
        <strain evidence="1 2">D40P</strain>
    </source>
</reference>
<dbReference type="AlphaFoldDB" id="A0A7C9GX80"/>
<comment type="caution">
    <text evidence="1">The sequence shown here is derived from an EMBL/GenBank/DDBJ whole genome shotgun (WGS) entry which is preliminary data.</text>
</comment>
<organism evidence="1 2">
    <name type="scientific">Sandarakinorhabdus fusca</name>
    <dbReference type="NCBI Taxonomy" id="1439888"/>
    <lineage>
        <taxon>Bacteria</taxon>
        <taxon>Pseudomonadati</taxon>
        <taxon>Pseudomonadota</taxon>
        <taxon>Alphaproteobacteria</taxon>
        <taxon>Sphingomonadales</taxon>
        <taxon>Sphingosinicellaceae</taxon>
        <taxon>Sandarakinorhabdus</taxon>
    </lineage>
</organism>
<dbReference type="RefSeq" id="WP_055536904.1">
    <property type="nucleotide sequence ID" value="NZ_WEFI01000011.1"/>
</dbReference>
<sequence>MSVIVEKTAGNRAEISWSPKEDDPRGYLARSIESEQLAYALESLGASEAGPTEPTASEEYAVAMAMHTAALARELERRAAVQVVKLRDHYGLSWRRIAAVLFEDADKQSSVRRMYESGRKHLGR</sequence>
<gene>
    <name evidence="1" type="ORF">F3168_15935</name>
</gene>
<dbReference type="Proteomes" id="UP000481327">
    <property type="component" value="Unassembled WGS sequence"/>
</dbReference>
<evidence type="ECO:0000313" key="2">
    <source>
        <dbReference type="Proteomes" id="UP000481327"/>
    </source>
</evidence>
<proteinExistence type="predicted"/>
<protein>
    <submittedName>
        <fullName evidence="1">Uncharacterized protein</fullName>
    </submittedName>
</protein>
<dbReference type="EMBL" id="WIOL01000011">
    <property type="protein sequence ID" value="MQT18738.1"/>
    <property type="molecule type" value="Genomic_DNA"/>
</dbReference>
<evidence type="ECO:0000313" key="1">
    <source>
        <dbReference type="EMBL" id="MQT18738.1"/>
    </source>
</evidence>
<dbReference type="OrthoDB" id="9429465at2"/>